<dbReference type="EMBL" id="BSNM01000011">
    <property type="protein sequence ID" value="GLQ30994.1"/>
    <property type="molecule type" value="Genomic_DNA"/>
</dbReference>
<dbReference type="AlphaFoldDB" id="A0AA37SA57"/>
<dbReference type="Proteomes" id="UP001161389">
    <property type="component" value="Unassembled WGS sequence"/>
</dbReference>
<protein>
    <submittedName>
        <fullName evidence="1">Uncharacterized protein</fullName>
    </submittedName>
</protein>
<reference evidence="1" key="2">
    <citation type="submission" date="2023-01" db="EMBL/GenBank/DDBJ databases">
        <title>Draft genome sequence of Litoribrevibacter albus strain NBRC 110071.</title>
        <authorList>
            <person name="Sun Q."/>
            <person name="Mori K."/>
        </authorList>
    </citation>
    <scope>NUCLEOTIDE SEQUENCE</scope>
    <source>
        <strain evidence="1">NBRC 110071</strain>
    </source>
</reference>
<reference evidence="1" key="1">
    <citation type="journal article" date="2014" name="Int. J. Syst. Evol. Microbiol.">
        <title>Complete genome sequence of Corynebacterium casei LMG S-19264T (=DSM 44701T), isolated from a smear-ripened cheese.</title>
        <authorList>
            <consortium name="US DOE Joint Genome Institute (JGI-PGF)"/>
            <person name="Walter F."/>
            <person name="Albersmeier A."/>
            <person name="Kalinowski J."/>
            <person name="Ruckert C."/>
        </authorList>
    </citation>
    <scope>NUCLEOTIDE SEQUENCE</scope>
    <source>
        <strain evidence="1">NBRC 110071</strain>
    </source>
</reference>
<organism evidence="1 2">
    <name type="scientific">Litoribrevibacter albus</name>
    <dbReference type="NCBI Taxonomy" id="1473156"/>
    <lineage>
        <taxon>Bacteria</taxon>
        <taxon>Pseudomonadati</taxon>
        <taxon>Pseudomonadota</taxon>
        <taxon>Gammaproteobacteria</taxon>
        <taxon>Oceanospirillales</taxon>
        <taxon>Oceanospirillaceae</taxon>
        <taxon>Litoribrevibacter</taxon>
    </lineage>
</organism>
<name>A0AA37SA57_9GAMM</name>
<dbReference type="InterPro" id="IPR045685">
    <property type="entry name" value="DUF6190"/>
</dbReference>
<proteinExistence type="predicted"/>
<sequence length="197" mass="22591">MNLRNNKVFIDASLFMGMHSENETVRQRSVGFMASCFKDQVFMNLEQVGLCDEHVWQYERQIQDAYYPFMDVLHSEMDVQRVGYCEADIARINEDDRFASAHLSVQQKLLIAQVINQNGVLFTHDQALHAQNSFQEYLGQFEEHLTPSITITKAEKIPTPEMPQEPVFSTILDALYETSKVLVVPFKSSASGSEQYV</sequence>
<dbReference type="RefSeq" id="WP_284380453.1">
    <property type="nucleotide sequence ID" value="NZ_BSNM01000011.1"/>
</dbReference>
<evidence type="ECO:0000313" key="2">
    <source>
        <dbReference type="Proteomes" id="UP001161389"/>
    </source>
</evidence>
<dbReference type="Pfam" id="PF19689">
    <property type="entry name" value="DUF6190"/>
    <property type="match status" value="1"/>
</dbReference>
<accession>A0AA37SA57</accession>
<keyword evidence="2" id="KW-1185">Reference proteome</keyword>
<gene>
    <name evidence="1" type="ORF">GCM10007876_14730</name>
</gene>
<comment type="caution">
    <text evidence="1">The sequence shown here is derived from an EMBL/GenBank/DDBJ whole genome shotgun (WGS) entry which is preliminary data.</text>
</comment>
<evidence type="ECO:0000313" key="1">
    <source>
        <dbReference type="EMBL" id="GLQ30994.1"/>
    </source>
</evidence>